<keyword evidence="1" id="KW-0812">Transmembrane</keyword>
<keyword evidence="3" id="KW-1185">Reference proteome</keyword>
<accession>A0ABU7Z249</accession>
<evidence type="ECO:0000256" key="1">
    <source>
        <dbReference type="SAM" id="Phobius"/>
    </source>
</evidence>
<name>A0ABU7Z249_9MICO</name>
<dbReference type="Proteomes" id="UP001310387">
    <property type="component" value="Unassembled WGS sequence"/>
</dbReference>
<evidence type="ECO:0008006" key="4">
    <source>
        <dbReference type="Google" id="ProtNLM"/>
    </source>
</evidence>
<feature type="non-terminal residue" evidence="2">
    <location>
        <position position="62"/>
    </location>
</feature>
<feature type="transmembrane region" description="Helical" evidence="1">
    <location>
        <begin position="39"/>
        <end position="59"/>
    </location>
</feature>
<evidence type="ECO:0000313" key="3">
    <source>
        <dbReference type="Proteomes" id="UP001310387"/>
    </source>
</evidence>
<dbReference type="EMBL" id="JBAGLP010000018">
    <property type="protein sequence ID" value="MEG3613518.1"/>
    <property type="molecule type" value="Genomic_DNA"/>
</dbReference>
<sequence>MSTAGSAGRVRVLRGTLVAALTTGVALASHVAGGGSGPGWLGVAAPWALSLWLSTLLAGRRV</sequence>
<keyword evidence="1" id="KW-1133">Transmembrane helix</keyword>
<gene>
    <name evidence="2" type="ORF">V5O49_00060</name>
</gene>
<comment type="caution">
    <text evidence="2">The sequence shown here is derived from an EMBL/GenBank/DDBJ whole genome shotgun (WGS) entry which is preliminary data.</text>
</comment>
<organism evidence="2 3">
    <name type="scientific">Isoptericola haloaureus</name>
    <dbReference type="NCBI Taxonomy" id="1542902"/>
    <lineage>
        <taxon>Bacteria</taxon>
        <taxon>Bacillati</taxon>
        <taxon>Actinomycetota</taxon>
        <taxon>Actinomycetes</taxon>
        <taxon>Micrococcales</taxon>
        <taxon>Promicromonosporaceae</taxon>
        <taxon>Isoptericola</taxon>
    </lineage>
</organism>
<evidence type="ECO:0000313" key="2">
    <source>
        <dbReference type="EMBL" id="MEG3613518.1"/>
    </source>
</evidence>
<reference evidence="2" key="1">
    <citation type="journal article" date="2024" name="Antonie Van Leeuwenhoek">
        <title>Isoptericola haloaureus sp. nov., a dimorphic actinobacterium isolated from mangrove sediments of southeast India, implicating biosaline agricultural significance through nitrogen fixation and salt tolerance genes.</title>
        <authorList>
            <person name="Prathaban M."/>
            <person name="Prathiviraj R."/>
            <person name="Ravichandran M."/>
            <person name="Natarajan S.D."/>
            <person name="Sobanaa M."/>
            <person name="Hari Krishna Kumar S."/>
            <person name="Chandrasekar V."/>
            <person name="Selvin J."/>
        </authorList>
    </citation>
    <scope>NUCLEOTIDE SEQUENCE</scope>
    <source>
        <strain evidence="2">MP1014</strain>
    </source>
</reference>
<protein>
    <recommendedName>
        <fullName evidence="4">MYXO-CTERM domain-containing protein</fullName>
    </recommendedName>
</protein>
<proteinExistence type="predicted"/>
<feature type="transmembrane region" description="Helical" evidence="1">
    <location>
        <begin position="12"/>
        <end position="33"/>
    </location>
</feature>
<keyword evidence="1" id="KW-0472">Membrane</keyword>
<reference evidence="2" key="2">
    <citation type="submission" date="2024-02" db="EMBL/GenBank/DDBJ databases">
        <authorList>
            <person name="Prathaban M."/>
            <person name="Mythili R."/>
            <person name="Sharmila Devi N."/>
            <person name="Sobanaa M."/>
            <person name="Prathiviraj R."/>
            <person name="Selvin J."/>
        </authorList>
    </citation>
    <scope>NUCLEOTIDE SEQUENCE</scope>
    <source>
        <strain evidence="2">MP1014</strain>
    </source>
</reference>